<dbReference type="Pfam" id="PF10031">
    <property type="entry name" value="DUF2273"/>
    <property type="match status" value="1"/>
</dbReference>
<dbReference type="Proteomes" id="UP000199387">
    <property type="component" value="Unassembled WGS sequence"/>
</dbReference>
<sequence>MERIWKQYGGRLAGIAGGLLFGFIYLFMGLWKTLIFGLFVLAGYVVGHWMDTRENLGDVLESIVPDKWFQK</sequence>
<proteinExistence type="predicted"/>
<evidence type="ECO:0000256" key="1">
    <source>
        <dbReference type="SAM" id="Phobius"/>
    </source>
</evidence>
<keyword evidence="1" id="KW-0812">Transmembrane</keyword>
<feature type="transmembrane region" description="Helical" evidence="1">
    <location>
        <begin position="12"/>
        <end position="28"/>
    </location>
</feature>
<keyword evidence="1" id="KW-1133">Transmembrane helix</keyword>
<dbReference type="AlphaFoldDB" id="A0A1G6Q8R1"/>
<dbReference type="OrthoDB" id="1798631at2"/>
<dbReference type="STRING" id="1236220.SAMN04488112_12046"/>
<keyword evidence="3" id="KW-1185">Reference proteome</keyword>
<gene>
    <name evidence="2" type="ORF">SAMN04488112_12046</name>
</gene>
<evidence type="ECO:0000313" key="2">
    <source>
        <dbReference type="EMBL" id="SDC88902.1"/>
    </source>
</evidence>
<protein>
    <submittedName>
        <fullName evidence="2">Small integral membrane protein</fullName>
    </submittedName>
</protein>
<name>A0A1G6Q8R1_9BACL</name>
<accession>A0A1G6Q8R1</accession>
<organism evidence="2 3">
    <name type="scientific">Melghirimyces thermohalophilus</name>
    <dbReference type="NCBI Taxonomy" id="1236220"/>
    <lineage>
        <taxon>Bacteria</taxon>
        <taxon>Bacillati</taxon>
        <taxon>Bacillota</taxon>
        <taxon>Bacilli</taxon>
        <taxon>Bacillales</taxon>
        <taxon>Thermoactinomycetaceae</taxon>
        <taxon>Melghirimyces</taxon>
    </lineage>
</organism>
<dbReference type="InterPro" id="IPR018730">
    <property type="entry name" value="DUF2273"/>
</dbReference>
<keyword evidence="1" id="KW-0472">Membrane</keyword>
<dbReference type="EMBL" id="FMZA01000020">
    <property type="protein sequence ID" value="SDC88902.1"/>
    <property type="molecule type" value="Genomic_DNA"/>
</dbReference>
<evidence type="ECO:0000313" key="3">
    <source>
        <dbReference type="Proteomes" id="UP000199387"/>
    </source>
</evidence>
<reference evidence="2 3" key="1">
    <citation type="submission" date="2016-10" db="EMBL/GenBank/DDBJ databases">
        <authorList>
            <person name="de Groot N.N."/>
        </authorList>
    </citation>
    <scope>NUCLEOTIDE SEQUENCE [LARGE SCALE GENOMIC DNA]</scope>
    <source>
        <strain evidence="2 3">DSM 45514</strain>
    </source>
</reference>